<reference evidence="3" key="2">
    <citation type="submission" date="2025-08" db="UniProtKB">
        <authorList>
            <consortium name="Ensembl"/>
        </authorList>
    </citation>
    <scope>IDENTIFICATION</scope>
</reference>
<dbReference type="Proteomes" id="UP000694387">
    <property type="component" value="Chromosome 18"/>
</dbReference>
<dbReference type="GO" id="GO:0140494">
    <property type="term" value="C:migrasome"/>
    <property type="evidence" value="ECO:0007669"/>
    <property type="project" value="Ensembl"/>
</dbReference>
<dbReference type="GO" id="GO:0042802">
    <property type="term" value="F:identical protein binding"/>
    <property type="evidence" value="ECO:0007669"/>
    <property type="project" value="Ensembl"/>
</dbReference>
<keyword evidence="2" id="KW-0812">Transmembrane</keyword>
<dbReference type="GO" id="GO:0160040">
    <property type="term" value="P:mitocytosis"/>
    <property type="evidence" value="ECO:0007669"/>
    <property type="project" value="Ensembl"/>
</dbReference>
<feature type="region of interest" description="Disordered" evidence="1">
    <location>
        <begin position="1"/>
        <end position="20"/>
    </location>
</feature>
<protein>
    <submittedName>
        <fullName evidence="3">Exosomal polycystin 1 interacting protein</fullName>
    </submittedName>
</protein>
<sequence length="297" mass="32992">MEMTRAAGPLQTEKNSKCRTMHSILPGQLNQLSSRSEGSGRGLPGGEASLALELRDVSSSELAREGETRARRPMLRQGWLPLLGTASFLISALGIFALDCFTRGQKNSTLIFTKENTIRNCSCSAGIPDCDYSLANLMCSCKTVLPFAVERTSYSGHLTIWFTDTSALGLLLNFTLVRDLKLSLCSTNTLPTEYLAICGLKRLRISTEAKQPSPEQSLVIHNGGESKPREKPTLLHKGWQACMYISFLDMALFNRESSLKSYSIENVDSITNNFPHFSYFKTFPLLSNRSYVVTFIY</sequence>
<keyword evidence="2" id="KW-1133">Transmembrane helix</keyword>
<feature type="transmembrane region" description="Helical" evidence="2">
    <location>
        <begin position="79"/>
        <end position="98"/>
    </location>
</feature>
<proteinExistence type="predicted"/>
<keyword evidence="4" id="KW-1185">Reference proteome</keyword>
<dbReference type="GeneTree" id="ENSGT00390000016499"/>
<gene>
    <name evidence="3" type="primary">EPCIP</name>
</gene>
<accession>A0A9L0IPM4</accession>
<dbReference type="AlphaFoldDB" id="A0A9L0IPM4"/>
<evidence type="ECO:0000313" key="4">
    <source>
        <dbReference type="Proteomes" id="UP000694387"/>
    </source>
</evidence>
<dbReference type="PANTHER" id="PTHR35658:SF1">
    <property type="entry name" value="CHROMOSOME 21 OPEN READING FRAME 62"/>
    <property type="match status" value="1"/>
</dbReference>
<reference evidence="3 4" key="1">
    <citation type="journal article" date="2020" name="Nat. Commun.">
        <title>Donkey genomes provide new insights into domestication and selection for coat color.</title>
        <authorList>
            <person name="Wang"/>
            <person name="C."/>
            <person name="Li"/>
            <person name="H."/>
            <person name="Guo"/>
            <person name="Y."/>
            <person name="Huang"/>
            <person name="J."/>
            <person name="Sun"/>
            <person name="Y."/>
            <person name="Min"/>
            <person name="J."/>
            <person name="Wang"/>
            <person name="J."/>
            <person name="Fang"/>
            <person name="X."/>
            <person name="Zhao"/>
            <person name="Z."/>
            <person name="Wang"/>
            <person name="S."/>
            <person name="Zhang"/>
            <person name="Y."/>
            <person name="Liu"/>
            <person name="Q."/>
            <person name="Jiang"/>
            <person name="Q."/>
            <person name="Wang"/>
            <person name="X."/>
            <person name="Guo"/>
            <person name="Y."/>
            <person name="Yang"/>
            <person name="C."/>
            <person name="Wang"/>
            <person name="Y."/>
            <person name="Tian"/>
            <person name="F."/>
            <person name="Zhuang"/>
            <person name="G."/>
            <person name="Fan"/>
            <person name="Y."/>
            <person name="Gao"/>
            <person name="Q."/>
            <person name="Li"/>
            <person name="Y."/>
            <person name="Ju"/>
            <person name="Z."/>
            <person name="Li"/>
            <person name="J."/>
            <person name="Li"/>
            <person name="R."/>
            <person name="Hou"/>
            <person name="M."/>
            <person name="Yang"/>
            <person name="G."/>
            <person name="Liu"/>
            <person name="G."/>
            <person name="Liu"/>
            <person name="W."/>
            <person name="Guo"/>
            <person name="J."/>
            <person name="Pan"/>
            <person name="S."/>
            <person name="Fan"/>
            <person name="G."/>
            <person name="Zhang"/>
            <person name="W."/>
            <person name="Zhang"/>
            <person name="R."/>
            <person name="Yu"/>
            <person name="J."/>
            <person name="Zhang"/>
            <person name="X."/>
            <person name="Yin"/>
            <person name="Q."/>
            <person name="Ji"/>
            <person name="C."/>
            <person name="Jin"/>
            <person name="Y."/>
            <person name="Yue"/>
            <person name="G."/>
            <person name="Liu"/>
            <person name="M."/>
            <person name="Xu"/>
            <person name="J."/>
            <person name="Liu"/>
            <person name="S."/>
            <person name="Jordana"/>
            <person name="J."/>
            <person name="Noce"/>
            <person name="A."/>
            <person name="Amills"/>
            <person name="M."/>
            <person name="Wu"/>
            <person name="D.D."/>
            <person name="Li"/>
            <person name="S."/>
            <person name="Zhou"/>
            <person name="X. and Zhong"/>
            <person name="J."/>
        </authorList>
    </citation>
    <scope>NUCLEOTIDE SEQUENCE [LARGE SCALE GENOMIC DNA]</scope>
</reference>
<dbReference type="InterPro" id="IPR029250">
    <property type="entry name" value="ECPIP"/>
</dbReference>
<name>A0A9L0IPM4_EQUAS</name>
<dbReference type="PANTHER" id="PTHR35658">
    <property type="entry name" value="RCG58666, ISOFORM CRA_A"/>
    <property type="match status" value="1"/>
</dbReference>
<evidence type="ECO:0000256" key="1">
    <source>
        <dbReference type="SAM" id="MobiDB-lite"/>
    </source>
</evidence>
<evidence type="ECO:0000313" key="3">
    <source>
        <dbReference type="Ensembl" id="ENSEASP00005039033.1"/>
    </source>
</evidence>
<evidence type="ECO:0000256" key="2">
    <source>
        <dbReference type="SAM" id="Phobius"/>
    </source>
</evidence>
<reference evidence="3" key="3">
    <citation type="submission" date="2025-09" db="UniProtKB">
        <authorList>
            <consortium name="Ensembl"/>
        </authorList>
    </citation>
    <scope>IDENTIFICATION</scope>
</reference>
<dbReference type="Pfam" id="PF15137">
    <property type="entry name" value="ECPIP"/>
    <property type="match status" value="1"/>
</dbReference>
<dbReference type="GO" id="GO:0070062">
    <property type="term" value="C:extracellular exosome"/>
    <property type="evidence" value="ECO:0007669"/>
    <property type="project" value="Ensembl"/>
</dbReference>
<organism evidence="3 4">
    <name type="scientific">Equus asinus</name>
    <name type="common">Donkey</name>
    <name type="synonym">Equus africanus asinus</name>
    <dbReference type="NCBI Taxonomy" id="9793"/>
    <lineage>
        <taxon>Eukaryota</taxon>
        <taxon>Metazoa</taxon>
        <taxon>Chordata</taxon>
        <taxon>Craniata</taxon>
        <taxon>Vertebrata</taxon>
        <taxon>Euteleostomi</taxon>
        <taxon>Mammalia</taxon>
        <taxon>Eutheria</taxon>
        <taxon>Laurasiatheria</taxon>
        <taxon>Perissodactyla</taxon>
        <taxon>Equidae</taxon>
        <taxon>Equus</taxon>
    </lineage>
</organism>
<keyword evidence="2" id="KW-0472">Membrane</keyword>
<dbReference type="Ensembl" id="ENSEAST00005056394.1">
    <property type="protein sequence ID" value="ENSEASP00005039033.1"/>
    <property type="gene ID" value="ENSEASG00005006212.2"/>
</dbReference>